<organism evidence="1 2">
    <name type="scientific">Zarea fungicola</name>
    <dbReference type="NCBI Taxonomy" id="93591"/>
    <lineage>
        <taxon>Eukaryota</taxon>
        <taxon>Fungi</taxon>
        <taxon>Dikarya</taxon>
        <taxon>Ascomycota</taxon>
        <taxon>Pezizomycotina</taxon>
        <taxon>Sordariomycetes</taxon>
        <taxon>Hypocreomycetidae</taxon>
        <taxon>Hypocreales</taxon>
        <taxon>Cordycipitaceae</taxon>
        <taxon>Zarea</taxon>
    </lineage>
</organism>
<evidence type="ECO:0000313" key="1">
    <source>
        <dbReference type="EMBL" id="KAJ2976642.1"/>
    </source>
</evidence>
<comment type="caution">
    <text evidence="1">The sequence shown here is derived from an EMBL/GenBank/DDBJ whole genome shotgun (WGS) entry which is preliminary data.</text>
</comment>
<proteinExistence type="predicted"/>
<reference evidence="1" key="1">
    <citation type="submission" date="2022-08" db="EMBL/GenBank/DDBJ databases">
        <title>Genome Sequence of Lecanicillium fungicola.</title>
        <authorList>
            <person name="Buettner E."/>
        </authorList>
    </citation>
    <scope>NUCLEOTIDE SEQUENCE</scope>
    <source>
        <strain evidence="1">Babe33</strain>
    </source>
</reference>
<name>A0ACC1NBG0_9HYPO</name>
<sequence length="275" mass="29690">MPLNLPPNAPSGLKHCTVDLAYHDVLLVMINRPEKLNSLTVDAGFELESVFDWFDREASLRVAVISGKGRAFCTGGDLSEWILNGQRGVPMQFPEAGFGGLSDRQGGKPVIAAVNGPAYGGGCEIVLNCDLVVAAECATFALPEVKLGIAAHGGGLPRLIMTMGRQRASEWALTGRKISAKELQDYGFCNAVVKRPSDVVAKALEYARMVADNSPAAVSVTRDGLELGYSGMGVKESTHIFRHRIMKRIHDGADMQEGIRAFLEKRAPRWATPKL</sequence>
<dbReference type="Proteomes" id="UP001143910">
    <property type="component" value="Unassembled WGS sequence"/>
</dbReference>
<protein>
    <submittedName>
        <fullName evidence="1">Uncharacterized protein</fullName>
    </submittedName>
</protein>
<dbReference type="EMBL" id="JANJQO010000558">
    <property type="protein sequence ID" value="KAJ2976642.1"/>
    <property type="molecule type" value="Genomic_DNA"/>
</dbReference>
<gene>
    <name evidence="1" type="ORF">NQ176_g4829</name>
</gene>
<keyword evidence="2" id="KW-1185">Reference proteome</keyword>
<accession>A0ACC1NBG0</accession>
<evidence type="ECO:0000313" key="2">
    <source>
        <dbReference type="Proteomes" id="UP001143910"/>
    </source>
</evidence>